<dbReference type="RefSeq" id="WP_077425134.1">
    <property type="nucleotide sequence ID" value="NZ_MLHQ01000026.1"/>
</dbReference>
<proteinExistence type="predicted"/>
<dbReference type="AlphaFoldDB" id="A0A1V3JL76"/>
<comment type="caution">
    <text evidence="1">The sequence shown here is derived from an EMBL/GenBank/DDBJ whole genome shotgun (WGS) entry which is preliminary data.</text>
</comment>
<name>A0A1V3JL76_9PAST</name>
<keyword evidence="2" id="KW-1185">Reference proteome</keyword>
<sequence>MNIGDFVSLFKISILNYFSFFEKIDNKNDEIRNALQKFNQEDIDKLVILVAKQNLQAINLYNKNDYKLFFDLVSATLTMIDEKKVILPCKRRQLIQMVIDSLPNNMKWLISIYCLQQGEQNSLTLLWKKYASFISLAGLSKYALEELAAMPNDGYEEEKMSTEADKVFYMDKLKNLGDRLSLFLGVKVNI</sequence>
<protein>
    <submittedName>
        <fullName evidence="1">Uncharacterized protein</fullName>
    </submittedName>
</protein>
<organism evidence="1 2">
    <name type="scientific">Rodentibacter myodis</name>
    <dbReference type="NCBI Taxonomy" id="1907939"/>
    <lineage>
        <taxon>Bacteria</taxon>
        <taxon>Pseudomonadati</taxon>
        <taxon>Pseudomonadota</taxon>
        <taxon>Gammaproteobacteria</taxon>
        <taxon>Pasteurellales</taxon>
        <taxon>Pasteurellaceae</taxon>
        <taxon>Rodentibacter</taxon>
    </lineage>
</organism>
<reference evidence="1 2" key="1">
    <citation type="submission" date="2016-10" db="EMBL/GenBank/DDBJ databases">
        <title>Rodentibacter gen. nov. and new species.</title>
        <authorList>
            <person name="Christensen H."/>
        </authorList>
    </citation>
    <scope>NUCLEOTIDE SEQUENCE [LARGE SCALE GENOMIC DNA]</scope>
    <source>
        <strain evidence="1 2">Ac151</strain>
    </source>
</reference>
<dbReference type="Proteomes" id="UP000188602">
    <property type="component" value="Unassembled WGS sequence"/>
</dbReference>
<dbReference type="EMBL" id="MLHQ01000026">
    <property type="protein sequence ID" value="OOF56972.1"/>
    <property type="molecule type" value="Genomic_DNA"/>
</dbReference>
<evidence type="ECO:0000313" key="2">
    <source>
        <dbReference type="Proteomes" id="UP000188602"/>
    </source>
</evidence>
<dbReference type="STRING" id="1907939.BKL49_10200"/>
<gene>
    <name evidence="1" type="ORF">BKL49_10200</name>
</gene>
<accession>A0A1V3JL76</accession>
<evidence type="ECO:0000313" key="1">
    <source>
        <dbReference type="EMBL" id="OOF56972.1"/>
    </source>
</evidence>